<keyword evidence="3" id="KW-1185">Reference proteome</keyword>
<gene>
    <name evidence="2" type="ORF">BDP27DRAFT_589725</name>
</gene>
<evidence type="ECO:0000313" key="3">
    <source>
        <dbReference type="Proteomes" id="UP000772434"/>
    </source>
</evidence>
<comment type="caution">
    <text evidence="2">The sequence shown here is derived from an EMBL/GenBank/DDBJ whole genome shotgun (WGS) entry which is preliminary data.</text>
</comment>
<name>A0A9P5PY22_9AGAR</name>
<dbReference type="AlphaFoldDB" id="A0A9P5PY22"/>
<dbReference type="EMBL" id="JADNRY010000039">
    <property type="protein sequence ID" value="KAF9070557.1"/>
    <property type="molecule type" value="Genomic_DNA"/>
</dbReference>
<evidence type="ECO:0000256" key="1">
    <source>
        <dbReference type="SAM" id="MobiDB-lite"/>
    </source>
</evidence>
<evidence type="ECO:0000313" key="2">
    <source>
        <dbReference type="EMBL" id="KAF9070557.1"/>
    </source>
</evidence>
<accession>A0A9P5PY22</accession>
<dbReference type="Proteomes" id="UP000772434">
    <property type="component" value="Unassembled WGS sequence"/>
</dbReference>
<feature type="region of interest" description="Disordered" evidence="1">
    <location>
        <begin position="123"/>
        <end position="142"/>
    </location>
</feature>
<organism evidence="2 3">
    <name type="scientific">Rhodocollybia butyracea</name>
    <dbReference type="NCBI Taxonomy" id="206335"/>
    <lineage>
        <taxon>Eukaryota</taxon>
        <taxon>Fungi</taxon>
        <taxon>Dikarya</taxon>
        <taxon>Basidiomycota</taxon>
        <taxon>Agaricomycotina</taxon>
        <taxon>Agaricomycetes</taxon>
        <taxon>Agaricomycetidae</taxon>
        <taxon>Agaricales</taxon>
        <taxon>Marasmiineae</taxon>
        <taxon>Omphalotaceae</taxon>
        <taxon>Rhodocollybia</taxon>
    </lineage>
</organism>
<sequence length="151" mass="17774">MDIFLIEAEGDDFVCSGEPCVGWREKFGIKGAFSWIYDKDPRENELQIYEYNGEGQKARWWTEEARFAQGVTFHRKFLELFQREVFEEKWPVLKKAIECQDAAKIEKARLAKNEQMQEARQANREKELAASEKEKQMAITRDRMGVANLMN</sequence>
<protein>
    <submittedName>
        <fullName evidence="2">Uncharacterized protein</fullName>
    </submittedName>
</protein>
<proteinExistence type="predicted"/>
<reference evidence="2" key="1">
    <citation type="submission" date="2020-11" db="EMBL/GenBank/DDBJ databases">
        <authorList>
            <consortium name="DOE Joint Genome Institute"/>
            <person name="Ahrendt S."/>
            <person name="Riley R."/>
            <person name="Andreopoulos W."/>
            <person name="Labutti K."/>
            <person name="Pangilinan J."/>
            <person name="Ruiz-Duenas F.J."/>
            <person name="Barrasa J.M."/>
            <person name="Sanchez-Garcia M."/>
            <person name="Camarero S."/>
            <person name="Miyauchi S."/>
            <person name="Serrano A."/>
            <person name="Linde D."/>
            <person name="Babiker R."/>
            <person name="Drula E."/>
            <person name="Ayuso-Fernandez I."/>
            <person name="Pacheco R."/>
            <person name="Padilla G."/>
            <person name="Ferreira P."/>
            <person name="Barriuso J."/>
            <person name="Kellner H."/>
            <person name="Castanera R."/>
            <person name="Alfaro M."/>
            <person name="Ramirez L."/>
            <person name="Pisabarro A.G."/>
            <person name="Kuo A."/>
            <person name="Tritt A."/>
            <person name="Lipzen A."/>
            <person name="He G."/>
            <person name="Yan M."/>
            <person name="Ng V."/>
            <person name="Cullen D."/>
            <person name="Martin F."/>
            <person name="Rosso M.-N."/>
            <person name="Henrissat B."/>
            <person name="Hibbett D."/>
            <person name="Martinez A.T."/>
            <person name="Grigoriev I.V."/>
        </authorList>
    </citation>
    <scope>NUCLEOTIDE SEQUENCE</scope>
    <source>
        <strain evidence="2">AH 40177</strain>
    </source>
</reference>